<protein>
    <recommendedName>
        <fullName evidence="3">Translation repressor RelB</fullName>
    </recommendedName>
</protein>
<dbReference type="AlphaFoldDB" id="A0A9D2JFH8"/>
<dbReference type="EMBL" id="DXBM01000059">
    <property type="protein sequence ID" value="HIZ46779.1"/>
    <property type="molecule type" value="Genomic_DNA"/>
</dbReference>
<accession>A0A9D2JFH8</accession>
<gene>
    <name evidence="1" type="ORF">IAA19_07170</name>
</gene>
<sequence length="113" mass="12357">MEATQMNVRLDRELKRAGDAVLAGHGYTPSCAVRALWEYLSVHAELPDALERVLRQGDFEAASPSPDSVAAEGARIVAEFYERAGIEQPTGPVDYEVLRGDAAHDQLRGWGFS</sequence>
<dbReference type="GO" id="GO:0006355">
    <property type="term" value="P:regulation of DNA-templated transcription"/>
    <property type="evidence" value="ECO:0007669"/>
    <property type="project" value="InterPro"/>
</dbReference>
<reference evidence="1" key="1">
    <citation type="journal article" date="2021" name="PeerJ">
        <title>Extensive microbial diversity within the chicken gut microbiome revealed by metagenomics and culture.</title>
        <authorList>
            <person name="Gilroy R."/>
            <person name="Ravi A."/>
            <person name="Getino M."/>
            <person name="Pursley I."/>
            <person name="Horton D.L."/>
            <person name="Alikhan N.F."/>
            <person name="Baker D."/>
            <person name="Gharbi K."/>
            <person name="Hall N."/>
            <person name="Watson M."/>
            <person name="Adriaenssens E.M."/>
            <person name="Foster-Nyarko E."/>
            <person name="Jarju S."/>
            <person name="Secka A."/>
            <person name="Antonio M."/>
            <person name="Oren A."/>
            <person name="Chaudhuri R.R."/>
            <person name="La Ragione R."/>
            <person name="Hildebrand F."/>
            <person name="Pallen M.J."/>
        </authorList>
    </citation>
    <scope>NUCLEOTIDE SEQUENCE</scope>
    <source>
        <strain evidence="1">ChiHjej12B11-14209</strain>
    </source>
</reference>
<dbReference type="Proteomes" id="UP000824062">
    <property type="component" value="Unassembled WGS sequence"/>
</dbReference>
<proteinExistence type="predicted"/>
<dbReference type="Gene3D" id="1.10.1220.10">
    <property type="entry name" value="Met repressor-like"/>
    <property type="match status" value="1"/>
</dbReference>
<name>A0A9D2JFH8_9ACTN</name>
<reference evidence="1" key="2">
    <citation type="submission" date="2021-04" db="EMBL/GenBank/DDBJ databases">
        <authorList>
            <person name="Gilroy R."/>
        </authorList>
    </citation>
    <scope>NUCLEOTIDE SEQUENCE</scope>
    <source>
        <strain evidence="1">ChiHjej12B11-14209</strain>
    </source>
</reference>
<organism evidence="1 2">
    <name type="scientific">Candidatus Olsenella pullistercoris</name>
    <dbReference type="NCBI Taxonomy" id="2838712"/>
    <lineage>
        <taxon>Bacteria</taxon>
        <taxon>Bacillati</taxon>
        <taxon>Actinomycetota</taxon>
        <taxon>Coriobacteriia</taxon>
        <taxon>Coriobacteriales</taxon>
        <taxon>Atopobiaceae</taxon>
        <taxon>Olsenella</taxon>
    </lineage>
</organism>
<dbReference type="InterPro" id="IPR013321">
    <property type="entry name" value="Arc_rbn_hlx_hlx"/>
</dbReference>
<evidence type="ECO:0000313" key="2">
    <source>
        <dbReference type="Proteomes" id="UP000824062"/>
    </source>
</evidence>
<evidence type="ECO:0008006" key="3">
    <source>
        <dbReference type="Google" id="ProtNLM"/>
    </source>
</evidence>
<comment type="caution">
    <text evidence="1">The sequence shown here is derived from an EMBL/GenBank/DDBJ whole genome shotgun (WGS) entry which is preliminary data.</text>
</comment>
<evidence type="ECO:0000313" key="1">
    <source>
        <dbReference type="EMBL" id="HIZ46779.1"/>
    </source>
</evidence>